<accession>A0A7K3LX81</accession>
<dbReference type="CDD" id="cd07040">
    <property type="entry name" value="HP"/>
    <property type="match status" value="1"/>
</dbReference>
<dbReference type="SUPFAM" id="SSF53254">
    <property type="entry name" value="Phosphoglycerate mutase-like"/>
    <property type="match status" value="1"/>
</dbReference>
<dbReference type="Proteomes" id="UP000460435">
    <property type="component" value="Unassembled WGS sequence"/>
</dbReference>
<gene>
    <name evidence="1" type="ORF">F7O44_00950</name>
</gene>
<evidence type="ECO:0000313" key="2">
    <source>
        <dbReference type="Proteomes" id="UP000460435"/>
    </source>
</evidence>
<organism evidence="1 2">
    <name type="scientific">Phytoactinopolyspora mesophila</name>
    <dbReference type="NCBI Taxonomy" id="2650750"/>
    <lineage>
        <taxon>Bacteria</taxon>
        <taxon>Bacillati</taxon>
        <taxon>Actinomycetota</taxon>
        <taxon>Actinomycetes</taxon>
        <taxon>Jiangellales</taxon>
        <taxon>Jiangellaceae</taxon>
        <taxon>Phytoactinopolyspora</taxon>
    </lineage>
</organism>
<evidence type="ECO:0000313" key="1">
    <source>
        <dbReference type="EMBL" id="NDL55634.1"/>
    </source>
</evidence>
<dbReference type="Pfam" id="PF00300">
    <property type="entry name" value="His_Phos_1"/>
    <property type="match status" value="1"/>
</dbReference>
<dbReference type="RefSeq" id="WP_162448327.1">
    <property type="nucleotide sequence ID" value="NZ_WLZY01000001.1"/>
</dbReference>
<dbReference type="PANTHER" id="PTHR47623:SF1">
    <property type="entry name" value="OS09G0287300 PROTEIN"/>
    <property type="match status" value="1"/>
</dbReference>
<dbReference type="EMBL" id="WLZY01000001">
    <property type="protein sequence ID" value="NDL55634.1"/>
    <property type="molecule type" value="Genomic_DNA"/>
</dbReference>
<dbReference type="PANTHER" id="PTHR47623">
    <property type="entry name" value="OS09G0287300 PROTEIN"/>
    <property type="match status" value="1"/>
</dbReference>
<dbReference type="Gene3D" id="3.40.50.1240">
    <property type="entry name" value="Phosphoglycerate mutase-like"/>
    <property type="match status" value="1"/>
</dbReference>
<dbReference type="InterPro" id="IPR029033">
    <property type="entry name" value="His_PPase_superfam"/>
</dbReference>
<sequence>MSRTLMLLRHAKSAWPDDVPDHERPLTGRGRRDAEQVGRWLYENSLSPEFALVSSAQRTRETYERLAAQLDAPPKLSVTDSAYAAGAGDLLDLVRGVSFDVNRAILIAHNPGVGTLANLLDDESSDVPERTHMRLEYRTAACAVFEVDGSWAEIDPGSARLVAFSVPRG</sequence>
<name>A0A7K3LX81_9ACTN</name>
<protein>
    <submittedName>
        <fullName evidence="1">Histidine phosphatase family protein</fullName>
    </submittedName>
</protein>
<keyword evidence="2" id="KW-1185">Reference proteome</keyword>
<dbReference type="InterPro" id="IPR013078">
    <property type="entry name" value="His_Pase_superF_clade-1"/>
</dbReference>
<proteinExistence type="predicted"/>
<dbReference type="AlphaFoldDB" id="A0A7K3LX81"/>
<dbReference type="SMART" id="SM00855">
    <property type="entry name" value="PGAM"/>
    <property type="match status" value="1"/>
</dbReference>
<comment type="caution">
    <text evidence="1">The sequence shown here is derived from an EMBL/GenBank/DDBJ whole genome shotgun (WGS) entry which is preliminary data.</text>
</comment>
<reference evidence="1 2" key="1">
    <citation type="submission" date="2019-11" db="EMBL/GenBank/DDBJ databases">
        <authorList>
            <person name="Li X.-J."/>
            <person name="Feng X.-M."/>
        </authorList>
    </citation>
    <scope>NUCLEOTIDE SEQUENCE [LARGE SCALE GENOMIC DNA]</scope>
    <source>
        <strain evidence="1 2">XMNu-373</strain>
    </source>
</reference>